<evidence type="ECO:0000259" key="15">
    <source>
        <dbReference type="PROSITE" id="PS50109"/>
    </source>
</evidence>
<dbReference type="SUPFAM" id="SSF63829">
    <property type="entry name" value="Calcium-dependent phosphotriesterase"/>
    <property type="match status" value="2"/>
</dbReference>
<evidence type="ECO:0000256" key="5">
    <source>
        <dbReference type="ARBA" id="ARBA00022553"/>
    </source>
</evidence>
<dbReference type="SMART" id="SM00448">
    <property type="entry name" value="REC"/>
    <property type="match status" value="1"/>
</dbReference>
<evidence type="ECO:0000256" key="12">
    <source>
        <dbReference type="PROSITE-ProRule" id="PRU00169"/>
    </source>
</evidence>
<dbReference type="Gene3D" id="1.20.120.160">
    <property type="entry name" value="HPT domain"/>
    <property type="match status" value="1"/>
</dbReference>
<evidence type="ECO:0000259" key="16">
    <source>
        <dbReference type="PROSITE" id="PS50110"/>
    </source>
</evidence>
<dbReference type="Pfam" id="PF07495">
    <property type="entry name" value="Y_Y_Y"/>
    <property type="match status" value="1"/>
</dbReference>
<evidence type="ECO:0000256" key="6">
    <source>
        <dbReference type="ARBA" id="ARBA00022692"/>
    </source>
</evidence>
<feature type="modified residue" description="4-aspartylphosphate" evidence="12">
    <location>
        <position position="1173"/>
    </location>
</feature>
<dbReference type="SUPFAM" id="SSF52172">
    <property type="entry name" value="CheY-like"/>
    <property type="match status" value="1"/>
</dbReference>
<dbReference type="InterPro" id="IPR003661">
    <property type="entry name" value="HisK_dim/P_dom"/>
</dbReference>
<keyword evidence="8" id="KW-0067">ATP-binding</keyword>
<keyword evidence="10" id="KW-0902">Two-component regulatory system</keyword>
<evidence type="ECO:0000256" key="10">
    <source>
        <dbReference type="ARBA" id="ARBA00023012"/>
    </source>
</evidence>
<protein>
    <recommendedName>
        <fullName evidence="3">histidine kinase</fullName>
        <ecNumber evidence="3">2.7.13.3</ecNumber>
    </recommendedName>
</protein>
<keyword evidence="11" id="KW-0472">Membrane</keyword>
<comment type="catalytic activity">
    <reaction evidence="1">
        <text>ATP + protein L-histidine = ADP + protein N-phospho-L-histidine.</text>
        <dbReference type="EC" id="2.7.13.3"/>
    </reaction>
</comment>
<dbReference type="InterPro" id="IPR036641">
    <property type="entry name" value="HPT_dom_sf"/>
</dbReference>
<keyword evidence="5 12" id="KW-0597">Phosphoprotein</keyword>
<evidence type="ECO:0000256" key="8">
    <source>
        <dbReference type="ARBA" id="ARBA00022840"/>
    </source>
</evidence>
<organism evidence="17 18">
    <name type="scientific">Pseudoalteromonas aurantia 208</name>
    <dbReference type="NCBI Taxonomy" id="1314867"/>
    <lineage>
        <taxon>Bacteria</taxon>
        <taxon>Pseudomonadati</taxon>
        <taxon>Pseudomonadota</taxon>
        <taxon>Gammaproteobacteria</taxon>
        <taxon>Alteromonadales</taxon>
        <taxon>Pseudoalteromonadaceae</taxon>
        <taxon>Pseudoalteromonas</taxon>
    </lineage>
</organism>
<dbReference type="Pfam" id="PF00512">
    <property type="entry name" value="HisKA"/>
    <property type="match status" value="1"/>
</dbReference>
<dbReference type="Gene3D" id="3.30.565.10">
    <property type="entry name" value="Histidine kinase-like ATPase, C-terminal domain"/>
    <property type="match status" value="1"/>
</dbReference>
<dbReference type="InterPro" id="IPR005467">
    <property type="entry name" value="His_kinase_dom"/>
</dbReference>
<dbReference type="Pfam" id="PF02518">
    <property type="entry name" value="HATPase_c"/>
    <property type="match status" value="1"/>
</dbReference>
<keyword evidence="6" id="KW-0812">Transmembrane</keyword>
<dbReference type="CDD" id="cd16922">
    <property type="entry name" value="HATPase_EvgS-ArcB-TorS-like"/>
    <property type="match status" value="1"/>
</dbReference>
<evidence type="ECO:0000313" key="18">
    <source>
        <dbReference type="Proteomes" id="UP000615755"/>
    </source>
</evidence>
<dbReference type="SMART" id="SM00388">
    <property type="entry name" value="HisKA"/>
    <property type="match status" value="1"/>
</dbReference>
<evidence type="ECO:0000256" key="4">
    <source>
        <dbReference type="ARBA" id="ARBA00022475"/>
    </source>
</evidence>
<dbReference type="Gene3D" id="1.10.287.130">
    <property type="match status" value="1"/>
</dbReference>
<dbReference type="Gene3D" id="2.130.10.10">
    <property type="entry name" value="YVTN repeat-like/Quinoprotein amine dehydrogenase"/>
    <property type="match status" value="3"/>
</dbReference>
<keyword evidence="9" id="KW-1133">Transmembrane helix</keyword>
<dbReference type="PRINTS" id="PR00344">
    <property type="entry name" value="BCTRLSENSOR"/>
</dbReference>
<dbReference type="EMBL" id="AQGV01000012">
    <property type="protein sequence ID" value="MBE0368330.1"/>
    <property type="molecule type" value="Genomic_DNA"/>
</dbReference>
<evidence type="ECO:0000256" key="7">
    <source>
        <dbReference type="ARBA" id="ARBA00022741"/>
    </source>
</evidence>
<feature type="coiled-coil region" evidence="13">
    <location>
        <begin position="831"/>
        <end position="871"/>
    </location>
</feature>
<evidence type="ECO:0000256" key="14">
    <source>
        <dbReference type="SAM" id="SignalP"/>
    </source>
</evidence>
<evidence type="ECO:0000256" key="9">
    <source>
        <dbReference type="ARBA" id="ARBA00022989"/>
    </source>
</evidence>
<dbReference type="PANTHER" id="PTHR45339:SF1">
    <property type="entry name" value="HYBRID SIGNAL TRANSDUCTION HISTIDINE KINASE J"/>
    <property type="match status" value="1"/>
</dbReference>
<keyword evidence="14" id="KW-0732">Signal</keyword>
<dbReference type="SUPFAM" id="SSF47384">
    <property type="entry name" value="Homodimeric domain of signal transducing histidine kinase"/>
    <property type="match status" value="1"/>
</dbReference>
<dbReference type="PANTHER" id="PTHR45339">
    <property type="entry name" value="HYBRID SIGNAL TRANSDUCTION HISTIDINE KINASE J"/>
    <property type="match status" value="1"/>
</dbReference>
<dbReference type="InterPro" id="IPR036097">
    <property type="entry name" value="HisK_dim/P_sf"/>
</dbReference>
<feature type="domain" description="Histidine kinase" evidence="15">
    <location>
        <begin position="878"/>
        <end position="1099"/>
    </location>
</feature>
<feature type="chain" id="PRO_5046462548" description="histidine kinase" evidence="14">
    <location>
        <begin position="28"/>
        <end position="1436"/>
    </location>
</feature>
<evidence type="ECO:0000256" key="1">
    <source>
        <dbReference type="ARBA" id="ARBA00000085"/>
    </source>
</evidence>
<dbReference type="PROSITE" id="PS50110">
    <property type="entry name" value="RESPONSE_REGULATORY"/>
    <property type="match status" value="1"/>
</dbReference>
<evidence type="ECO:0000256" key="3">
    <source>
        <dbReference type="ARBA" id="ARBA00012438"/>
    </source>
</evidence>
<reference evidence="17 18" key="1">
    <citation type="submission" date="2015-03" db="EMBL/GenBank/DDBJ databases">
        <title>Genome sequence of Pseudoalteromonas aurantia.</title>
        <authorList>
            <person name="Xie B.-B."/>
            <person name="Rong J.-C."/>
            <person name="Qin Q.-L."/>
            <person name="Zhang Y.-Z."/>
        </authorList>
    </citation>
    <scope>NUCLEOTIDE SEQUENCE [LARGE SCALE GENOMIC DNA]</scope>
    <source>
        <strain evidence="17 18">208</strain>
    </source>
</reference>
<keyword evidence="4" id="KW-1003">Cell membrane</keyword>
<accession>A0ABR9EDJ6</accession>
<dbReference type="EC" id="2.7.13.3" evidence="3"/>
<keyword evidence="13" id="KW-0175">Coiled coil</keyword>
<evidence type="ECO:0000313" key="17">
    <source>
        <dbReference type="EMBL" id="MBE0368330.1"/>
    </source>
</evidence>
<dbReference type="InterPro" id="IPR013783">
    <property type="entry name" value="Ig-like_fold"/>
</dbReference>
<dbReference type="InterPro" id="IPR011006">
    <property type="entry name" value="CheY-like_superfamily"/>
</dbReference>
<comment type="subcellular location">
    <subcellularLocation>
        <location evidence="2">Cell membrane</location>
        <topology evidence="2">Multi-pass membrane protein</topology>
    </subcellularLocation>
</comment>
<evidence type="ECO:0000256" key="2">
    <source>
        <dbReference type="ARBA" id="ARBA00004651"/>
    </source>
</evidence>
<feature type="signal peptide" evidence="14">
    <location>
        <begin position="1"/>
        <end position="27"/>
    </location>
</feature>
<dbReference type="SMART" id="SM00387">
    <property type="entry name" value="HATPase_c"/>
    <property type="match status" value="1"/>
</dbReference>
<proteinExistence type="predicted"/>
<dbReference type="InterPro" id="IPR003594">
    <property type="entry name" value="HATPase_dom"/>
</dbReference>
<dbReference type="CDD" id="cd00082">
    <property type="entry name" value="HisKA"/>
    <property type="match status" value="1"/>
</dbReference>
<dbReference type="InterPro" id="IPR011123">
    <property type="entry name" value="Y_Y_Y"/>
</dbReference>
<gene>
    <name evidence="17" type="ORF">PAUR_a1907</name>
</gene>
<name>A0ABR9EDJ6_9GAMM</name>
<dbReference type="Gene3D" id="3.40.50.2300">
    <property type="match status" value="1"/>
</dbReference>
<dbReference type="PROSITE" id="PS50109">
    <property type="entry name" value="HIS_KIN"/>
    <property type="match status" value="1"/>
</dbReference>
<dbReference type="Proteomes" id="UP000615755">
    <property type="component" value="Unassembled WGS sequence"/>
</dbReference>
<evidence type="ECO:0000256" key="11">
    <source>
        <dbReference type="ARBA" id="ARBA00023136"/>
    </source>
</evidence>
<feature type="domain" description="Response regulatory" evidence="16">
    <location>
        <begin position="1124"/>
        <end position="1240"/>
    </location>
</feature>
<dbReference type="InterPro" id="IPR015943">
    <property type="entry name" value="WD40/YVTN_repeat-like_dom_sf"/>
</dbReference>
<keyword evidence="18" id="KW-1185">Reference proteome</keyword>
<dbReference type="InterPro" id="IPR036890">
    <property type="entry name" value="HATPase_C_sf"/>
</dbReference>
<sequence>MILFIGQFTCMFVWGLVSAFCCFSAYASMANKSPNTHPLFVNAPLYLETVVDKDQYANGLLSDLTQDKHGFMWIASQRGIVRYDGYKFKQFRKDIANEASLISDIAIELFIDIHEKIWVSTIHGLSQLDPTTELFTNFEYDNLAVPLPFSYVSTFAAWQQQGFWLATNNGLAFFDFSVGAFTNNHKDIQLPESLKHGVIRHIITLNNGDLIVAGSKDVWRLSSNNDRFHKLLDRKVNHIYEAENGDLWLATDDATLLKIRDNQHIESSRLPQGIITSIVQPNNNELWVAYNFNGIVTIDLTTLKVTRHLQQDENAVGGLLSNTIQKLFIDQDKQLWIVTNGKGLQKFSTKNQSFATLRQVENDSTSLSNPEIYSVAEMSNGELWLGHSSGIDIINHLGKRIHTLVPQKSQEINSVQSLSVSAIAQGLNGDVWVGSSVDGLYRIDLASRKTLGWYSTELGLRNKKIRHVVPVEGGGVWVGSFEGIQYLTPKRDAFLDPTIINGALPDTFVRVTDHQVLESEDIIFTLNNGFLWVEHNSENRQAYRFVRQSEHTIDMPSNLITAVTQSDAGQIWFSGLEGVSLVSKQNNQSIDFTWFASSGEHSEKKAFTNLLTDNQERLWESNLMFSPDDNVVFELESSDGVDIGNDWIGTSFKMRDETLLFGGTTGLLMVWPEFFHVDSGASKLRVTDIEIEGEKRLVSGTDIRLTESERRLSIEVALLDYNQPVDTKYRYRMFSESDKWRDLKSGNRLISFTNLPIGKHTLEVQAANRLNQWGGHNIKLHIEVTPKYYEKTWFLITGFILTCLLIYLAYRWKLNQVLAQSQSLFTRKLEVQRLQNIEQQLEERIRSESILAESNLALEEQKKKAERATLAKSRFLANMSHEIRTPMNAVIGMAYLMSRTVLTQHQQSYLKSIQSSADGLLSVINDVLTLSKIEADAMELHASVFSIRRLLHESISVLHYMASSKGLFLRAILSDDFPEYICADKGKLKQILVNLIANAVKFTHVGGVEVIGNCVALPNGECQISIVVKDTGQGIDDKNISEICNAFVQVDDSRTRVTEGTGLGLRITSQLLRLMGSSIEIKSALGKGSEFSFNVVVKESTEREENSLPQPESHEENQKVTNAQVLIVDDHKTNRMLLKALLDEAGLIVVESDNGVDAINMCRIHQFHVILMDVHMPNLDGYQVTAKIRALPSYHDTPIIAVTASAFDGDREKAFVAGMTAHVSKPVDPIALYHLLTRWCDIDVTQLTVGQGAASNSVEATGEITQNTTMLKAFSEDFQGIVDELESIIQRGDITRWHDTLHSLAGCSAAIGANELYESVILSDSDIEFLTLTAVPKALEAGIERTLSQVKDRLDKSLVTDNTSGFNRLNSTSAIISSLTKRIENQEFDLTEDINRLERNLKVDKVELIQELRLSLENFDFDSSLDICKKIQIFYD</sequence>
<dbReference type="Pfam" id="PF00072">
    <property type="entry name" value="Response_reg"/>
    <property type="match status" value="1"/>
</dbReference>
<comment type="caution">
    <text evidence="17">The sequence shown here is derived from an EMBL/GenBank/DDBJ whole genome shotgun (WGS) entry which is preliminary data.</text>
</comment>
<dbReference type="InterPro" id="IPR001789">
    <property type="entry name" value="Sig_transdc_resp-reg_receiver"/>
</dbReference>
<dbReference type="SUPFAM" id="SSF47226">
    <property type="entry name" value="Histidine-containing phosphotransfer domain, HPT domain"/>
    <property type="match status" value="1"/>
</dbReference>
<dbReference type="InterPro" id="IPR004358">
    <property type="entry name" value="Sig_transdc_His_kin-like_C"/>
</dbReference>
<dbReference type="CDD" id="cd17546">
    <property type="entry name" value="REC_hyHK_CKI1_RcsC-like"/>
    <property type="match status" value="1"/>
</dbReference>
<dbReference type="Gene3D" id="2.60.40.10">
    <property type="entry name" value="Immunoglobulins"/>
    <property type="match status" value="1"/>
</dbReference>
<dbReference type="RefSeq" id="WP_192507626.1">
    <property type="nucleotide sequence ID" value="NZ_AQGV01000012.1"/>
</dbReference>
<dbReference type="SUPFAM" id="SSF55874">
    <property type="entry name" value="ATPase domain of HSP90 chaperone/DNA topoisomerase II/histidine kinase"/>
    <property type="match status" value="1"/>
</dbReference>
<keyword evidence="7" id="KW-0547">Nucleotide-binding</keyword>
<evidence type="ECO:0000256" key="13">
    <source>
        <dbReference type="SAM" id="Coils"/>
    </source>
</evidence>